<dbReference type="GO" id="GO:0005507">
    <property type="term" value="F:copper ion binding"/>
    <property type="evidence" value="ECO:0007669"/>
    <property type="project" value="InterPro"/>
</dbReference>
<dbReference type="AlphaFoldDB" id="A0A5C7HNC9"/>
<dbReference type="SUPFAM" id="SSF49503">
    <property type="entry name" value="Cupredoxins"/>
    <property type="match status" value="1"/>
</dbReference>
<evidence type="ECO:0000256" key="2">
    <source>
        <dbReference type="ARBA" id="ARBA00022723"/>
    </source>
</evidence>
<dbReference type="InterPro" id="IPR008972">
    <property type="entry name" value="Cupredoxin"/>
</dbReference>
<organism evidence="6 7">
    <name type="scientific">Acer yangbiense</name>
    <dbReference type="NCBI Taxonomy" id="1000413"/>
    <lineage>
        <taxon>Eukaryota</taxon>
        <taxon>Viridiplantae</taxon>
        <taxon>Streptophyta</taxon>
        <taxon>Embryophyta</taxon>
        <taxon>Tracheophyta</taxon>
        <taxon>Spermatophyta</taxon>
        <taxon>Magnoliopsida</taxon>
        <taxon>eudicotyledons</taxon>
        <taxon>Gunneridae</taxon>
        <taxon>Pentapetalae</taxon>
        <taxon>rosids</taxon>
        <taxon>malvids</taxon>
        <taxon>Sapindales</taxon>
        <taxon>Sapindaceae</taxon>
        <taxon>Hippocastanoideae</taxon>
        <taxon>Acereae</taxon>
        <taxon>Acer</taxon>
    </lineage>
</organism>
<dbReference type="InterPro" id="IPR011706">
    <property type="entry name" value="Cu-oxidase_C"/>
</dbReference>
<keyword evidence="7" id="KW-1185">Reference proteome</keyword>
<comment type="caution">
    <text evidence="6">The sequence shown here is derived from an EMBL/GenBank/DDBJ whole genome shotgun (WGS) entry which is preliminary data.</text>
</comment>
<evidence type="ECO:0000259" key="5">
    <source>
        <dbReference type="Pfam" id="PF07731"/>
    </source>
</evidence>
<evidence type="ECO:0000256" key="1">
    <source>
        <dbReference type="ARBA" id="ARBA00010609"/>
    </source>
</evidence>
<feature type="chain" id="PRO_5022701132" description="Plastocyanin-like domain-containing protein" evidence="4">
    <location>
        <begin position="25"/>
        <end position="76"/>
    </location>
</feature>
<evidence type="ECO:0000256" key="3">
    <source>
        <dbReference type="ARBA" id="ARBA00023008"/>
    </source>
</evidence>
<dbReference type="Proteomes" id="UP000323000">
    <property type="component" value="Chromosome 7"/>
</dbReference>
<proteinExistence type="inferred from homology"/>
<dbReference type="InterPro" id="IPR002355">
    <property type="entry name" value="Cu_oxidase_Cu_BS"/>
</dbReference>
<dbReference type="Pfam" id="PF07731">
    <property type="entry name" value="Cu-oxidase_2"/>
    <property type="match status" value="1"/>
</dbReference>
<keyword evidence="4" id="KW-0732">Signal</keyword>
<name>A0A5C7HNC9_9ROSI</name>
<dbReference type="GO" id="GO:0016491">
    <property type="term" value="F:oxidoreductase activity"/>
    <property type="evidence" value="ECO:0007669"/>
    <property type="project" value="InterPro"/>
</dbReference>
<keyword evidence="2" id="KW-0479">Metal-binding</keyword>
<reference evidence="7" key="1">
    <citation type="journal article" date="2019" name="Gigascience">
        <title>De novo genome assembly of the endangered Acer yangbiense, a plant species with extremely small populations endemic to Yunnan Province, China.</title>
        <authorList>
            <person name="Yang J."/>
            <person name="Wariss H.M."/>
            <person name="Tao L."/>
            <person name="Zhang R."/>
            <person name="Yun Q."/>
            <person name="Hollingsworth P."/>
            <person name="Dao Z."/>
            <person name="Luo G."/>
            <person name="Guo H."/>
            <person name="Ma Y."/>
            <person name="Sun W."/>
        </authorList>
    </citation>
    <scope>NUCLEOTIDE SEQUENCE [LARGE SCALE GENOMIC DNA]</scope>
    <source>
        <strain evidence="7">cv. Malutang</strain>
    </source>
</reference>
<accession>A0A5C7HNC9</accession>
<sequence>MAMDNISAFLIVCFVGFLAFPAEAAVKNYQFDACVWFMHCHMELHTMWGLNMAFVVENGKSTEESVLPPLKDLPPC</sequence>
<dbReference type="OrthoDB" id="2121828at2759"/>
<gene>
    <name evidence="6" type="ORF">EZV62_016330</name>
</gene>
<evidence type="ECO:0000256" key="4">
    <source>
        <dbReference type="SAM" id="SignalP"/>
    </source>
</evidence>
<dbReference type="Gene3D" id="2.60.40.420">
    <property type="entry name" value="Cupredoxins - blue copper proteins"/>
    <property type="match status" value="1"/>
</dbReference>
<keyword evidence="3" id="KW-0186">Copper</keyword>
<evidence type="ECO:0000313" key="6">
    <source>
        <dbReference type="EMBL" id="TXG58501.1"/>
    </source>
</evidence>
<feature type="signal peptide" evidence="4">
    <location>
        <begin position="1"/>
        <end position="24"/>
    </location>
</feature>
<protein>
    <recommendedName>
        <fullName evidence="5">Plastocyanin-like domain-containing protein</fullName>
    </recommendedName>
</protein>
<comment type="similarity">
    <text evidence="1">Belongs to the multicopper oxidase family.</text>
</comment>
<dbReference type="PROSITE" id="PS00080">
    <property type="entry name" value="MULTICOPPER_OXIDASE2"/>
    <property type="match status" value="1"/>
</dbReference>
<dbReference type="EMBL" id="VAHF01000007">
    <property type="protein sequence ID" value="TXG58501.1"/>
    <property type="molecule type" value="Genomic_DNA"/>
</dbReference>
<feature type="domain" description="Plastocyanin-like" evidence="5">
    <location>
        <begin position="32"/>
        <end position="59"/>
    </location>
</feature>
<evidence type="ECO:0000313" key="7">
    <source>
        <dbReference type="Proteomes" id="UP000323000"/>
    </source>
</evidence>